<protein>
    <submittedName>
        <fullName evidence="1">GNAT family acetyltransferase</fullName>
    </submittedName>
</protein>
<dbReference type="Gene3D" id="3.40.630.30">
    <property type="match status" value="1"/>
</dbReference>
<dbReference type="Proteomes" id="UP000235034">
    <property type="component" value="Unassembled WGS sequence"/>
</dbReference>
<keyword evidence="1" id="KW-0808">Transferase</keyword>
<proteinExistence type="predicted"/>
<sequence length="186" mass="20950">MTALQLVIERECSSDHQFALRRFVCCEPGGPEWAMDPQRYIRGLNVRRQPSDIARTLLVVSGADRSQDDVVGFSEYGVAVETTPEHEGVYQIAYIATALKTRGTHLGDLMLSAVLMHISDDAWRFNRTPLVLAQVDPRNKPSMQLFSRFGFTDEGPDPDDTEYHILALEFTPQEHGPYLASTLAYF</sequence>
<dbReference type="AlphaFoldDB" id="A0A2N5IVL6"/>
<gene>
    <name evidence="1" type="ORF">Uis4E_2171</name>
</gene>
<keyword evidence="2" id="KW-1185">Reference proteome</keyword>
<dbReference type="EMBL" id="NMWT01000036">
    <property type="protein sequence ID" value="PLS25996.1"/>
    <property type="molecule type" value="Genomic_DNA"/>
</dbReference>
<evidence type="ECO:0000313" key="2">
    <source>
        <dbReference type="Proteomes" id="UP000235034"/>
    </source>
</evidence>
<reference evidence="1 2" key="1">
    <citation type="submission" date="2017-07" db="EMBL/GenBank/DDBJ databases">
        <title>Bifidobacterium novel species.</title>
        <authorList>
            <person name="Lugli G.A."/>
            <person name="Milani C."/>
            <person name="Duranti S."/>
            <person name="Mangifesta M."/>
        </authorList>
    </citation>
    <scope>NUCLEOTIDE SEQUENCE [LARGE SCALE GENOMIC DNA]</scope>
    <source>
        <strain evidence="1 2">77</strain>
    </source>
</reference>
<accession>A0A2N5IVL6</accession>
<name>A0A2N5IVL6_9BIFI</name>
<dbReference type="InterPro" id="IPR018247">
    <property type="entry name" value="EF_Hand_1_Ca_BS"/>
</dbReference>
<evidence type="ECO:0000313" key="1">
    <source>
        <dbReference type="EMBL" id="PLS25996.1"/>
    </source>
</evidence>
<comment type="caution">
    <text evidence="1">The sequence shown here is derived from an EMBL/GenBank/DDBJ whole genome shotgun (WGS) entry which is preliminary data.</text>
</comment>
<dbReference type="GO" id="GO:0016740">
    <property type="term" value="F:transferase activity"/>
    <property type="evidence" value="ECO:0007669"/>
    <property type="project" value="UniProtKB-KW"/>
</dbReference>
<dbReference type="SUPFAM" id="SSF55729">
    <property type="entry name" value="Acyl-CoA N-acyltransferases (Nat)"/>
    <property type="match status" value="1"/>
</dbReference>
<dbReference type="InterPro" id="IPR016181">
    <property type="entry name" value="Acyl_CoA_acyltransferase"/>
</dbReference>
<dbReference type="RefSeq" id="WP_243394561.1">
    <property type="nucleotide sequence ID" value="NZ_NMWT01000036.1"/>
</dbReference>
<organism evidence="1 2">
    <name type="scientific">Bifidobacterium parmae</name>
    <dbReference type="NCBI Taxonomy" id="361854"/>
    <lineage>
        <taxon>Bacteria</taxon>
        <taxon>Bacillati</taxon>
        <taxon>Actinomycetota</taxon>
        <taxon>Actinomycetes</taxon>
        <taxon>Bifidobacteriales</taxon>
        <taxon>Bifidobacteriaceae</taxon>
        <taxon>Bifidobacterium</taxon>
    </lineage>
</organism>
<dbReference type="PROSITE" id="PS00018">
    <property type="entry name" value="EF_HAND_1"/>
    <property type="match status" value="1"/>
</dbReference>